<feature type="domain" description="YrdC-like" evidence="2">
    <location>
        <begin position="84"/>
        <end position="288"/>
    </location>
</feature>
<accession>A0A8J4FD39</accession>
<proteinExistence type="predicted"/>
<dbReference type="EMBL" id="BNCO01000080">
    <property type="protein sequence ID" value="GIL65987.1"/>
    <property type="molecule type" value="Genomic_DNA"/>
</dbReference>
<dbReference type="PROSITE" id="PS51163">
    <property type="entry name" value="YRDC"/>
    <property type="match status" value="1"/>
</dbReference>
<protein>
    <recommendedName>
        <fullName evidence="1">Threonylcarbamoyl-AMP synthase</fullName>
    </recommendedName>
</protein>
<reference evidence="3" key="1">
    <citation type="journal article" date="2021" name="Proc. Natl. Acad. Sci. U.S.A.">
        <title>Three genomes in the algal genus Volvox reveal the fate of a haploid sex-determining region after a transition to homothallism.</title>
        <authorList>
            <person name="Yamamoto K."/>
            <person name="Hamaji T."/>
            <person name="Kawai-Toyooka H."/>
            <person name="Matsuzaki R."/>
            <person name="Takahashi F."/>
            <person name="Nishimura Y."/>
            <person name="Kawachi M."/>
            <person name="Noguchi H."/>
            <person name="Minakuchi Y."/>
            <person name="Umen J.G."/>
            <person name="Toyoda A."/>
            <person name="Nozaki H."/>
        </authorList>
    </citation>
    <scope>NUCLEOTIDE SEQUENCE</scope>
    <source>
        <strain evidence="3">NIES-3780</strain>
    </source>
</reference>
<name>A0A8J4FD39_9CHLO</name>
<evidence type="ECO:0000313" key="4">
    <source>
        <dbReference type="Proteomes" id="UP000747399"/>
    </source>
</evidence>
<dbReference type="GO" id="GO:0003725">
    <property type="term" value="F:double-stranded RNA binding"/>
    <property type="evidence" value="ECO:0007669"/>
    <property type="project" value="InterPro"/>
</dbReference>
<dbReference type="InterPro" id="IPR052532">
    <property type="entry name" value="SUA5_domain"/>
</dbReference>
<dbReference type="Gene3D" id="3.90.870.10">
    <property type="entry name" value="DHBP synthase"/>
    <property type="match status" value="1"/>
</dbReference>
<sequence>MCCLVSSISSTGIKSGKNSSTMLRRPLPFSSSFKYRSPSFAFVKPRGALTVVAYQKLQKRLKYSGTKKRDSPLVVTVEPDGSDAWRLEEVIDLLKNGAVGVIPTDTLPAIVCDLHNKDAVLRLYTVKEMDAKKPLSCLVPNLSAVTQYTTGFPTSNTPGAPNWFNIVRRLVPGPYTFVLPATKNLPSQCIDFMSGKTIHRKSVGIRLPADPVCQAILDGLGGALLCTSVHVPEVLSADTEVPDVGSILEAYGNKGIDFVVDVGRRVVVESSVVDFTGGDPVVLRQGQGDVRVFE</sequence>
<organism evidence="3 4">
    <name type="scientific">Volvox africanus</name>
    <dbReference type="NCBI Taxonomy" id="51714"/>
    <lineage>
        <taxon>Eukaryota</taxon>
        <taxon>Viridiplantae</taxon>
        <taxon>Chlorophyta</taxon>
        <taxon>core chlorophytes</taxon>
        <taxon>Chlorophyceae</taxon>
        <taxon>CS clade</taxon>
        <taxon>Chlamydomonadales</taxon>
        <taxon>Volvocaceae</taxon>
        <taxon>Volvox</taxon>
    </lineage>
</organism>
<keyword evidence="4" id="KW-1185">Reference proteome</keyword>
<dbReference type="AlphaFoldDB" id="A0A8J4FD39"/>
<dbReference type="InterPro" id="IPR017945">
    <property type="entry name" value="DHBP_synth_RibB-like_a/b_dom"/>
</dbReference>
<dbReference type="InterPro" id="IPR006070">
    <property type="entry name" value="Sua5-like_dom"/>
</dbReference>
<evidence type="ECO:0000256" key="1">
    <source>
        <dbReference type="ARBA" id="ARBA00015492"/>
    </source>
</evidence>
<dbReference type="PANTHER" id="PTHR42828">
    <property type="entry name" value="DHBP SYNTHASE RIBB-LIKE ALPHA/BETA DOMAIN-CONTAINING PROTEIN"/>
    <property type="match status" value="1"/>
</dbReference>
<dbReference type="Proteomes" id="UP000747399">
    <property type="component" value="Unassembled WGS sequence"/>
</dbReference>
<gene>
    <name evidence="3" type="ORF">Vafri_19628</name>
</gene>
<dbReference type="PANTHER" id="PTHR42828:SF3">
    <property type="entry name" value="THREONYLCARBAMOYL-AMP SYNTHASE"/>
    <property type="match status" value="1"/>
</dbReference>
<evidence type="ECO:0000313" key="3">
    <source>
        <dbReference type="EMBL" id="GIL65987.1"/>
    </source>
</evidence>
<evidence type="ECO:0000259" key="2">
    <source>
        <dbReference type="PROSITE" id="PS51163"/>
    </source>
</evidence>
<comment type="caution">
    <text evidence="3">The sequence shown here is derived from an EMBL/GenBank/DDBJ whole genome shotgun (WGS) entry which is preliminary data.</text>
</comment>
<dbReference type="NCBIfam" id="TIGR00057">
    <property type="entry name" value="L-threonylcarbamoyladenylate synthase"/>
    <property type="match status" value="1"/>
</dbReference>
<dbReference type="SUPFAM" id="SSF55821">
    <property type="entry name" value="YrdC/RibB"/>
    <property type="match status" value="1"/>
</dbReference>
<dbReference type="Pfam" id="PF01300">
    <property type="entry name" value="Sua5_yciO_yrdC"/>
    <property type="match status" value="1"/>
</dbReference>